<dbReference type="PROSITE" id="PS00359">
    <property type="entry name" value="RIBOSOMAL_L11"/>
    <property type="match status" value="1"/>
</dbReference>
<keyword evidence="3" id="KW-0699">rRNA-binding</keyword>
<keyword evidence="2" id="KW-0488">Methylation</keyword>
<dbReference type="GO" id="GO:0006412">
    <property type="term" value="P:translation"/>
    <property type="evidence" value="ECO:0007669"/>
    <property type="project" value="InterPro"/>
</dbReference>
<dbReference type="GO" id="GO:0070180">
    <property type="term" value="F:large ribosomal subunit rRNA binding"/>
    <property type="evidence" value="ECO:0007669"/>
    <property type="project" value="TreeGrafter"/>
</dbReference>
<dbReference type="HAMAP" id="MF_00736">
    <property type="entry name" value="Ribosomal_uL11"/>
    <property type="match status" value="1"/>
</dbReference>
<dbReference type="GO" id="GO:0005762">
    <property type="term" value="C:mitochondrial large ribosomal subunit"/>
    <property type="evidence" value="ECO:0007669"/>
    <property type="project" value="TreeGrafter"/>
</dbReference>
<dbReference type="EMBL" id="HBFW01006745">
    <property type="protein sequence ID" value="CAD8933354.1"/>
    <property type="molecule type" value="Transcribed_RNA"/>
</dbReference>
<dbReference type="SUPFAM" id="SSF46906">
    <property type="entry name" value="Ribosomal protein L11, C-terminal domain"/>
    <property type="match status" value="1"/>
</dbReference>
<evidence type="ECO:0000259" key="9">
    <source>
        <dbReference type="Pfam" id="PF00298"/>
    </source>
</evidence>
<feature type="domain" description="Large ribosomal subunit protein uL11 C-terminal" evidence="9">
    <location>
        <begin position="72"/>
        <end position="160"/>
    </location>
</feature>
<evidence type="ECO:0008006" key="12">
    <source>
        <dbReference type="Google" id="ProtNLM"/>
    </source>
</evidence>
<dbReference type="InterPro" id="IPR020784">
    <property type="entry name" value="Ribosomal_uL11_N"/>
</dbReference>
<dbReference type="InterPro" id="IPR000911">
    <property type="entry name" value="Ribosomal_uL11"/>
</dbReference>
<feature type="domain" description="Large ribosomal subunit protein uL11 N-terminal" evidence="10">
    <location>
        <begin position="7"/>
        <end position="66"/>
    </location>
</feature>
<dbReference type="PANTHER" id="PTHR11661:SF1">
    <property type="entry name" value="LARGE RIBOSOMAL SUBUNIT PROTEIN UL11M"/>
    <property type="match status" value="1"/>
</dbReference>
<evidence type="ECO:0000259" key="10">
    <source>
        <dbReference type="Pfam" id="PF03946"/>
    </source>
</evidence>
<feature type="region of interest" description="Disordered" evidence="8">
    <location>
        <begin position="87"/>
        <end position="116"/>
    </location>
</feature>
<accession>A0A7S1GJX5</accession>
<protein>
    <recommendedName>
        <fullName evidence="12">Ribosomal protein L11 C-terminal domain-containing protein</fullName>
    </recommendedName>
</protein>
<evidence type="ECO:0000256" key="5">
    <source>
        <dbReference type="ARBA" id="ARBA00022980"/>
    </source>
</evidence>
<organism evidence="11">
    <name type="scientific">Cyclophora tenuis</name>
    <name type="common">Marine diatom</name>
    <dbReference type="NCBI Taxonomy" id="216820"/>
    <lineage>
        <taxon>Eukaryota</taxon>
        <taxon>Sar</taxon>
        <taxon>Stramenopiles</taxon>
        <taxon>Ochrophyta</taxon>
        <taxon>Bacillariophyta</taxon>
        <taxon>Fragilariophyceae</taxon>
        <taxon>Fragilariophycidae</taxon>
        <taxon>Cyclophorales</taxon>
        <taxon>Cyclophoraceae</taxon>
        <taxon>Cyclophora</taxon>
    </lineage>
</organism>
<dbReference type="Pfam" id="PF03946">
    <property type="entry name" value="Ribosomal_L11_N"/>
    <property type="match status" value="1"/>
</dbReference>
<evidence type="ECO:0000256" key="2">
    <source>
        <dbReference type="ARBA" id="ARBA00022481"/>
    </source>
</evidence>
<evidence type="ECO:0000256" key="8">
    <source>
        <dbReference type="SAM" id="MobiDB-lite"/>
    </source>
</evidence>
<keyword evidence="4" id="KW-0694">RNA-binding</keyword>
<proteinExistence type="inferred from homology"/>
<feature type="compositionally biased region" description="Low complexity" evidence="8">
    <location>
        <begin position="92"/>
        <end position="101"/>
    </location>
</feature>
<dbReference type="Gene3D" id="1.10.10.250">
    <property type="entry name" value="Ribosomal protein L11, C-terminal domain"/>
    <property type="match status" value="1"/>
</dbReference>
<dbReference type="InterPro" id="IPR036769">
    <property type="entry name" value="Ribosomal_uL11_C_sf"/>
</dbReference>
<name>A0A7S1GJX5_CYCTE</name>
<keyword evidence="6 7" id="KW-0687">Ribonucleoprotein</keyword>
<evidence type="ECO:0000256" key="3">
    <source>
        <dbReference type="ARBA" id="ARBA00022730"/>
    </source>
</evidence>
<gene>
    <name evidence="11" type="ORF">CTEN0397_LOCUS4383</name>
</gene>
<sequence>MSLVRYVNLRVPAGAARPGPAIGQALGPLGINMAEFCKQFNEQTESVYVKEAPLGVRLAALSDRTFTFDIRSPPTSHLVLQASTILHHDDNTNSSNNNNNNAEKRGPNKPSPERIHGTITPEAIYEIAKIKQKDDLMWHLPLESLAKSVIGTAKSMGIQVKEEQQQQQQEEVVVPP</sequence>
<evidence type="ECO:0000256" key="6">
    <source>
        <dbReference type="ARBA" id="ARBA00023274"/>
    </source>
</evidence>
<feature type="compositionally biased region" description="Basic and acidic residues" evidence="8">
    <location>
        <begin position="102"/>
        <end position="116"/>
    </location>
</feature>
<dbReference type="CDD" id="cd00349">
    <property type="entry name" value="Ribosomal_L11"/>
    <property type="match status" value="1"/>
</dbReference>
<evidence type="ECO:0000313" key="11">
    <source>
        <dbReference type="EMBL" id="CAD8933354.1"/>
    </source>
</evidence>
<evidence type="ECO:0000256" key="1">
    <source>
        <dbReference type="ARBA" id="ARBA00010537"/>
    </source>
</evidence>
<evidence type="ECO:0000256" key="7">
    <source>
        <dbReference type="RuleBase" id="RU003978"/>
    </source>
</evidence>
<comment type="similarity">
    <text evidence="1 7">Belongs to the universal ribosomal protein uL11 family.</text>
</comment>
<dbReference type="GO" id="GO:0003735">
    <property type="term" value="F:structural constituent of ribosome"/>
    <property type="evidence" value="ECO:0007669"/>
    <property type="project" value="InterPro"/>
</dbReference>
<dbReference type="InterPro" id="IPR020785">
    <property type="entry name" value="Ribosomal_uL11_CS"/>
</dbReference>
<evidence type="ECO:0000256" key="4">
    <source>
        <dbReference type="ARBA" id="ARBA00022884"/>
    </source>
</evidence>
<dbReference type="SMART" id="SM00649">
    <property type="entry name" value="RL11"/>
    <property type="match status" value="1"/>
</dbReference>
<dbReference type="InterPro" id="IPR036796">
    <property type="entry name" value="Ribosomal_uL11_N_sf"/>
</dbReference>
<dbReference type="PANTHER" id="PTHR11661">
    <property type="entry name" value="60S RIBOSOMAL PROTEIN L12"/>
    <property type="match status" value="1"/>
</dbReference>
<dbReference type="SUPFAM" id="SSF54747">
    <property type="entry name" value="Ribosomal L11/L12e N-terminal domain"/>
    <property type="match status" value="1"/>
</dbReference>
<keyword evidence="5 7" id="KW-0689">Ribosomal protein</keyword>
<dbReference type="FunFam" id="3.30.1550.10:FF:000006">
    <property type="entry name" value="50S ribosomal protein L11"/>
    <property type="match status" value="1"/>
</dbReference>
<reference evidence="11" key="1">
    <citation type="submission" date="2021-01" db="EMBL/GenBank/DDBJ databases">
        <authorList>
            <person name="Corre E."/>
            <person name="Pelletier E."/>
            <person name="Niang G."/>
            <person name="Scheremetjew M."/>
            <person name="Finn R."/>
            <person name="Kale V."/>
            <person name="Holt S."/>
            <person name="Cochrane G."/>
            <person name="Meng A."/>
            <person name="Brown T."/>
            <person name="Cohen L."/>
        </authorList>
    </citation>
    <scope>NUCLEOTIDE SEQUENCE</scope>
    <source>
        <strain evidence="11">ECT3854</strain>
    </source>
</reference>
<dbReference type="InterPro" id="IPR020783">
    <property type="entry name" value="Ribosomal_uL11_C"/>
</dbReference>
<dbReference type="Gene3D" id="3.30.1550.10">
    <property type="entry name" value="Ribosomal protein L11/L12, N-terminal domain"/>
    <property type="match status" value="1"/>
</dbReference>
<dbReference type="Pfam" id="PF00298">
    <property type="entry name" value="Ribosomal_L11"/>
    <property type="match status" value="1"/>
</dbReference>
<dbReference type="AlphaFoldDB" id="A0A7S1GJX5"/>